<dbReference type="InterPro" id="IPR024607">
    <property type="entry name" value="Sulfatase_CS"/>
</dbReference>
<dbReference type="CDD" id="cd16025">
    <property type="entry name" value="PAS_like"/>
    <property type="match status" value="1"/>
</dbReference>
<dbReference type="InterPro" id="IPR017850">
    <property type="entry name" value="Alkaline_phosphatase_core_sf"/>
</dbReference>
<dbReference type="Gene3D" id="3.30.1120.10">
    <property type="match status" value="1"/>
</dbReference>
<comment type="caution">
    <text evidence="7">The sequence shown here is derived from an EMBL/GenBank/DDBJ whole genome shotgun (WGS) entry which is preliminary data.</text>
</comment>
<feature type="signal peptide" evidence="5">
    <location>
        <begin position="1"/>
        <end position="21"/>
    </location>
</feature>
<evidence type="ECO:0000313" key="7">
    <source>
        <dbReference type="EMBL" id="POY37908.1"/>
    </source>
</evidence>
<evidence type="ECO:0000256" key="1">
    <source>
        <dbReference type="ARBA" id="ARBA00008779"/>
    </source>
</evidence>
<reference evidence="7 8" key="1">
    <citation type="submission" date="2018-01" db="EMBL/GenBank/DDBJ databases">
        <authorList>
            <person name="Gaut B.S."/>
            <person name="Morton B.R."/>
            <person name="Clegg M.T."/>
            <person name="Duvall M.R."/>
        </authorList>
    </citation>
    <scope>NUCLEOTIDE SEQUENCE [LARGE SCALE GENOMIC DNA]</scope>
    <source>
        <strain evidence="7 8">HR-AV</strain>
    </source>
</reference>
<protein>
    <submittedName>
        <fullName evidence="7">Sulfatase</fullName>
    </submittedName>
</protein>
<sequence length="614" mass="68753">MRRKNIYLSALSLLLAWQSQAQTNPEFKGKVGKTLSESTESWPQTAKAPKGAPNVIWILLDDVGYGASSSFGGLVNTPTIDSLANNGLRYTNFHTTAICAPTRASLLTGRNQHAAHMGGFAHQILSAGFPGWDGRIPSSTGTVAEVLKENGYNTFAVGKYGLTPDEENNSAGPYDHWPSAKGFEHFYGFLGSQTDQYKPDLAEDNAKITPDGRHLNELITDKALFYLQRQQAAAPDKPFFLYYAPGATHAPHQVSKEWSDLYKGKFDEGWDIYRERVFANQKKLGVIPQNAVLPERNPNIKAWNTLSADEKKLYTRFMEVYAGYFTYTDHEIKRLVDYLKASKQLENTVIVLILGDNGASKEGTLNGDVDRQLFAKPYTEAENIRYNLAKIDDIGLPAGTEANYPLGWAQAANTPFKYWKQDAHSEGGTHNPLIVFYPNGIKEKGGIRNQYSHVSDILPTTLDITGIKAPSEIKGIKQEPITGSSLYESFDNAKAISKHTTQYYYIFGSIGMYKDGWKAAYAFKPSITNGLLNDFSVADKTNNTWQLYNLNEDFNERIDLAKKYPQKLEELKALFDQQAVKYNIYPLINWDDVSNRILKAYSQSQQQTETAPKK</sequence>
<gene>
    <name evidence="7" type="ORF">C3K47_05110</name>
</gene>
<dbReference type="PANTHER" id="PTHR42693:SF43">
    <property type="entry name" value="BLL2667 PROTEIN"/>
    <property type="match status" value="1"/>
</dbReference>
<accession>A0A2S5A5Q0</accession>
<name>A0A2S5A5Q0_9SPHI</name>
<dbReference type="SUPFAM" id="SSF53649">
    <property type="entry name" value="Alkaline phosphatase-like"/>
    <property type="match status" value="1"/>
</dbReference>
<dbReference type="RefSeq" id="WP_103788039.1">
    <property type="nucleotide sequence ID" value="NZ_PQVF01000003.1"/>
</dbReference>
<evidence type="ECO:0000256" key="2">
    <source>
        <dbReference type="ARBA" id="ARBA00022723"/>
    </source>
</evidence>
<evidence type="ECO:0000256" key="4">
    <source>
        <dbReference type="ARBA" id="ARBA00022837"/>
    </source>
</evidence>
<evidence type="ECO:0000313" key="8">
    <source>
        <dbReference type="Proteomes" id="UP000236893"/>
    </source>
</evidence>
<keyword evidence="3" id="KW-0378">Hydrolase</keyword>
<dbReference type="Pfam" id="PF00884">
    <property type="entry name" value="Sulfatase"/>
    <property type="match status" value="1"/>
</dbReference>
<dbReference type="PROSITE" id="PS00523">
    <property type="entry name" value="SULFATASE_1"/>
    <property type="match status" value="1"/>
</dbReference>
<dbReference type="Proteomes" id="UP000236893">
    <property type="component" value="Unassembled WGS sequence"/>
</dbReference>
<dbReference type="PANTHER" id="PTHR42693">
    <property type="entry name" value="ARYLSULFATASE FAMILY MEMBER"/>
    <property type="match status" value="1"/>
</dbReference>
<keyword evidence="8" id="KW-1185">Reference proteome</keyword>
<feature type="chain" id="PRO_5015701746" evidence="5">
    <location>
        <begin position="22"/>
        <end position="614"/>
    </location>
</feature>
<keyword evidence="5" id="KW-0732">Signal</keyword>
<organism evidence="7 8">
    <name type="scientific">Solitalea longa</name>
    <dbReference type="NCBI Taxonomy" id="2079460"/>
    <lineage>
        <taxon>Bacteria</taxon>
        <taxon>Pseudomonadati</taxon>
        <taxon>Bacteroidota</taxon>
        <taxon>Sphingobacteriia</taxon>
        <taxon>Sphingobacteriales</taxon>
        <taxon>Sphingobacteriaceae</taxon>
        <taxon>Solitalea</taxon>
    </lineage>
</organism>
<comment type="similarity">
    <text evidence="1">Belongs to the sulfatase family.</text>
</comment>
<dbReference type="OrthoDB" id="9803751at2"/>
<dbReference type="AlphaFoldDB" id="A0A2S5A5Q0"/>
<evidence type="ECO:0000256" key="3">
    <source>
        <dbReference type="ARBA" id="ARBA00022801"/>
    </source>
</evidence>
<dbReference type="GO" id="GO:0016787">
    <property type="term" value="F:hydrolase activity"/>
    <property type="evidence" value="ECO:0007669"/>
    <property type="project" value="UniProtKB-KW"/>
</dbReference>
<dbReference type="InterPro" id="IPR050738">
    <property type="entry name" value="Sulfatase"/>
</dbReference>
<dbReference type="Gene3D" id="3.40.720.10">
    <property type="entry name" value="Alkaline Phosphatase, subunit A"/>
    <property type="match status" value="1"/>
</dbReference>
<keyword evidence="2" id="KW-0479">Metal-binding</keyword>
<dbReference type="InterPro" id="IPR000917">
    <property type="entry name" value="Sulfatase_N"/>
</dbReference>
<feature type="domain" description="Sulfatase N-terminal" evidence="6">
    <location>
        <begin position="53"/>
        <end position="467"/>
    </location>
</feature>
<dbReference type="GO" id="GO:0046872">
    <property type="term" value="F:metal ion binding"/>
    <property type="evidence" value="ECO:0007669"/>
    <property type="project" value="UniProtKB-KW"/>
</dbReference>
<proteinExistence type="inferred from homology"/>
<evidence type="ECO:0000259" key="6">
    <source>
        <dbReference type="Pfam" id="PF00884"/>
    </source>
</evidence>
<dbReference type="EMBL" id="PQVF01000003">
    <property type="protein sequence ID" value="POY37908.1"/>
    <property type="molecule type" value="Genomic_DNA"/>
</dbReference>
<evidence type="ECO:0000256" key="5">
    <source>
        <dbReference type="SAM" id="SignalP"/>
    </source>
</evidence>
<keyword evidence="4" id="KW-0106">Calcium</keyword>